<keyword evidence="2" id="KW-1185">Reference proteome</keyword>
<organism evidence="1 2">
    <name type="scientific">Flavobacterium sediminilitoris</name>
    <dbReference type="NCBI Taxonomy" id="2024526"/>
    <lineage>
        <taxon>Bacteria</taxon>
        <taxon>Pseudomonadati</taxon>
        <taxon>Bacteroidota</taxon>
        <taxon>Flavobacteriia</taxon>
        <taxon>Flavobacteriales</taxon>
        <taxon>Flavobacteriaceae</taxon>
        <taxon>Flavobacterium</taxon>
    </lineage>
</organism>
<dbReference type="Gene3D" id="1.10.30.50">
    <property type="match status" value="1"/>
</dbReference>
<sequence length="283" mass="33026">MKNLNNISTENLIDWYTNIVNNKDHGDIRDNLLALTDDIKNRFDDYIDKFSSSELITIEDSLYIQNHPNLVSCYKSEGNTLKLLKKAIKDNQDNDLKGVCQYCGILKPKTYDHYLPISIYPEFSALAINLIPCCKDCNGKKKNYWKENQERGIINFYIDNIPDSQFLFGNVIFVSGIPHIEYQLLNPNNIINSFFFDIAKKHYKRLELLQLFKDTSTDELGEMIRMFKIYVANPTVEDLSQKLNTDANQLQMQFGLNYWKAVMRLTLSQSEPFLNYLINQINK</sequence>
<evidence type="ECO:0008006" key="3">
    <source>
        <dbReference type="Google" id="ProtNLM"/>
    </source>
</evidence>
<accession>A0ABY4HN78</accession>
<dbReference type="RefSeq" id="WP_246915722.1">
    <property type="nucleotide sequence ID" value="NZ_CP090145.1"/>
</dbReference>
<name>A0ABY4HN78_9FLAO</name>
<dbReference type="EMBL" id="CP090145">
    <property type="protein sequence ID" value="UOX32949.1"/>
    <property type="molecule type" value="Genomic_DNA"/>
</dbReference>
<gene>
    <name evidence="1" type="ORF">LXD69_12985</name>
</gene>
<protein>
    <recommendedName>
        <fullName evidence="3">HNH endonuclease</fullName>
    </recommendedName>
</protein>
<dbReference type="Proteomes" id="UP000830454">
    <property type="component" value="Chromosome"/>
</dbReference>
<proteinExistence type="predicted"/>
<evidence type="ECO:0000313" key="2">
    <source>
        <dbReference type="Proteomes" id="UP000830454"/>
    </source>
</evidence>
<reference evidence="1" key="1">
    <citation type="submission" date="2021-12" db="EMBL/GenBank/DDBJ databases">
        <authorList>
            <person name="Cha I.-T."/>
            <person name="Lee K.-E."/>
            <person name="Park S.-J."/>
        </authorList>
    </citation>
    <scope>NUCLEOTIDE SEQUENCE</scope>
    <source>
        <strain evidence="1">YSM-43</strain>
    </source>
</reference>
<reference evidence="1" key="2">
    <citation type="submission" date="2022-04" db="EMBL/GenBank/DDBJ databases">
        <title>Complete Genome Sequence of Flavobacterium sediminilitoris YSM-43, Isolated from a Tidal Sediment.</title>
        <authorList>
            <person name="Lee P.A."/>
        </authorList>
    </citation>
    <scope>NUCLEOTIDE SEQUENCE</scope>
    <source>
        <strain evidence="1">YSM-43</strain>
    </source>
</reference>
<evidence type="ECO:0000313" key="1">
    <source>
        <dbReference type="EMBL" id="UOX32949.1"/>
    </source>
</evidence>